<feature type="compositionally biased region" description="Low complexity" evidence="4">
    <location>
        <begin position="271"/>
        <end position="284"/>
    </location>
</feature>
<name>S7RRG9_GLOTA</name>
<feature type="region of interest" description="Disordered" evidence="4">
    <location>
        <begin position="205"/>
        <end position="246"/>
    </location>
</feature>
<dbReference type="GeneID" id="19300010"/>
<dbReference type="HOGENOM" id="CLU_029203_0_0_1"/>
<dbReference type="STRING" id="670483.S7RRG9"/>
<accession>S7RRG9</accession>
<feature type="compositionally biased region" description="Polar residues" evidence="4">
    <location>
        <begin position="416"/>
        <end position="430"/>
    </location>
</feature>
<dbReference type="Pfam" id="PF20826">
    <property type="entry name" value="PHD_5"/>
    <property type="match status" value="1"/>
</dbReference>
<evidence type="ECO:0000256" key="1">
    <source>
        <dbReference type="ARBA" id="ARBA00022723"/>
    </source>
</evidence>
<dbReference type="EMBL" id="KB469299">
    <property type="protein sequence ID" value="EPQ57240.1"/>
    <property type="molecule type" value="Genomic_DNA"/>
</dbReference>
<keyword evidence="3" id="KW-0862">Zinc</keyword>
<dbReference type="PANTHER" id="PTHR47793:SF1">
    <property type="entry name" value="HISTONE DEACETYLASE COMPLEX SUBUNIT CTI6"/>
    <property type="match status" value="1"/>
</dbReference>
<dbReference type="InterPro" id="IPR011011">
    <property type="entry name" value="Znf_FYVE_PHD"/>
</dbReference>
<dbReference type="Gene3D" id="3.30.40.10">
    <property type="entry name" value="Zinc/RING finger domain, C3HC4 (zinc finger)"/>
    <property type="match status" value="1"/>
</dbReference>
<feature type="compositionally biased region" description="Low complexity" evidence="4">
    <location>
        <begin position="210"/>
        <end position="234"/>
    </location>
</feature>
<dbReference type="GO" id="GO:0008270">
    <property type="term" value="F:zinc ion binding"/>
    <property type="evidence" value="ECO:0007669"/>
    <property type="project" value="UniProtKB-KW"/>
</dbReference>
<dbReference type="RefSeq" id="XP_007864370.1">
    <property type="nucleotide sequence ID" value="XM_007866179.1"/>
</dbReference>
<gene>
    <name evidence="6" type="ORF">GLOTRDRAFT_115246</name>
</gene>
<dbReference type="SMART" id="SM00249">
    <property type="entry name" value="PHD"/>
    <property type="match status" value="1"/>
</dbReference>
<dbReference type="InterPro" id="IPR013083">
    <property type="entry name" value="Znf_RING/FYVE/PHD"/>
</dbReference>
<evidence type="ECO:0000313" key="6">
    <source>
        <dbReference type="EMBL" id="EPQ57240.1"/>
    </source>
</evidence>
<organism evidence="6 7">
    <name type="scientific">Gloeophyllum trabeum (strain ATCC 11539 / FP-39264 / Madison 617)</name>
    <name type="common">Brown rot fungus</name>
    <dbReference type="NCBI Taxonomy" id="670483"/>
    <lineage>
        <taxon>Eukaryota</taxon>
        <taxon>Fungi</taxon>
        <taxon>Dikarya</taxon>
        <taxon>Basidiomycota</taxon>
        <taxon>Agaricomycotina</taxon>
        <taxon>Agaricomycetes</taxon>
        <taxon>Gloeophyllales</taxon>
        <taxon>Gloeophyllaceae</taxon>
        <taxon>Gloeophyllum</taxon>
    </lineage>
</organism>
<evidence type="ECO:0000259" key="5">
    <source>
        <dbReference type="SMART" id="SM00249"/>
    </source>
</evidence>
<proteinExistence type="predicted"/>
<sequence length="654" mass="71595">MAQAATMGPPLSPLAREPRRSGRRPAPLFNAIASPTSHSPDPQPLSPTVPRIKEPLQRSTSNGSNRNKRAKQEDLDDALEDHPLKNGTNGATTNSRAKRKGKEKEPEKDRAAVVDINIDEAKNGAADEDAPMDGPDDEQSVTRCICGDEDPEQAGEFMVQCETCNVWQHGLCMGYEKVEDLPFVDYHCERCRPERHESLLKRLSKKMRHASNTSHHNSTSANNSRSSRSHSPSHLLHKPAKRRNTMNSRDAAYDESLQEVIEQSAAEAAAAEAAAHAGGPSSSAVDSRAAGTMNVEGDEEGDPAIGGAKKRKRTEDDTALIKRQRSPSSMSDRPALATTTREETPLNPASAARQNSGTTAAPKSAAARNKRGGRKNGQAADLPPTPGDEEPATTAPKRQANNRTKTFASADHRRNNTSGVGAGTHSNTRGHASTSAAAARAYHQSHEYAVSQQPLYTSWNLPDWLSHLEPMLPSKEPTPLRVTSSGAHGLHNLNLSACADVDGRDSVAPEGVTIERGVKVRWPTKRMSVGDMNKRVRALVEWVGREQVSASERMRRRQALEKALREVQEHVAISEPAAREDRMLMDDERPMTESPVQEKSEFAAVRVEHLEPRYSTQATMKMMEELMEELISFQERFGPGAKTKERERRAAAVS</sequence>
<dbReference type="OMA" id="RPRYMNP"/>
<dbReference type="SUPFAM" id="SSF57903">
    <property type="entry name" value="FYVE/PHD zinc finger"/>
    <property type="match status" value="1"/>
</dbReference>
<feature type="region of interest" description="Disordered" evidence="4">
    <location>
        <begin position="271"/>
        <end position="438"/>
    </location>
</feature>
<keyword evidence="7" id="KW-1185">Reference proteome</keyword>
<keyword evidence="2" id="KW-0863">Zinc-finger</keyword>
<evidence type="ECO:0000256" key="2">
    <source>
        <dbReference type="ARBA" id="ARBA00022771"/>
    </source>
</evidence>
<evidence type="ECO:0000313" key="7">
    <source>
        <dbReference type="Proteomes" id="UP000030669"/>
    </source>
</evidence>
<dbReference type="eggNOG" id="KOG1844">
    <property type="taxonomic scope" value="Eukaryota"/>
</dbReference>
<dbReference type="OrthoDB" id="79252at2759"/>
<protein>
    <recommendedName>
        <fullName evidence="5">Zinc finger PHD-type domain-containing protein</fullName>
    </recommendedName>
</protein>
<dbReference type="PANTHER" id="PTHR47793">
    <property type="entry name" value="HISTONE DEACETYLASE COMPLEX SUBUNIT CTI6"/>
    <property type="match status" value="1"/>
</dbReference>
<feature type="compositionally biased region" description="Polar residues" evidence="4">
    <location>
        <begin position="86"/>
        <end position="95"/>
    </location>
</feature>
<dbReference type="Proteomes" id="UP000030669">
    <property type="component" value="Unassembled WGS sequence"/>
</dbReference>
<dbReference type="InterPro" id="IPR019786">
    <property type="entry name" value="Zinc_finger_PHD-type_CS"/>
</dbReference>
<feature type="compositionally biased region" description="Polar residues" evidence="4">
    <location>
        <begin position="352"/>
        <end position="361"/>
    </location>
</feature>
<reference evidence="6 7" key="1">
    <citation type="journal article" date="2012" name="Science">
        <title>The Paleozoic origin of enzymatic lignin decomposition reconstructed from 31 fungal genomes.</title>
        <authorList>
            <person name="Floudas D."/>
            <person name="Binder M."/>
            <person name="Riley R."/>
            <person name="Barry K."/>
            <person name="Blanchette R.A."/>
            <person name="Henrissat B."/>
            <person name="Martinez A.T."/>
            <person name="Otillar R."/>
            <person name="Spatafora J.W."/>
            <person name="Yadav J.S."/>
            <person name="Aerts A."/>
            <person name="Benoit I."/>
            <person name="Boyd A."/>
            <person name="Carlson A."/>
            <person name="Copeland A."/>
            <person name="Coutinho P.M."/>
            <person name="de Vries R.P."/>
            <person name="Ferreira P."/>
            <person name="Findley K."/>
            <person name="Foster B."/>
            <person name="Gaskell J."/>
            <person name="Glotzer D."/>
            <person name="Gorecki P."/>
            <person name="Heitman J."/>
            <person name="Hesse C."/>
            <person name="Hori C."/>
            <person name="Igarashi K."/>
            <person name="Jurgens J.A."/>
            <person name="Kallen N."/>
            <person name="Kersten P."/>
            <person name="Kohler A."/>
            <person name="Kuees U."/>
            <person name="Kumar T.K.A."/>
            <person name="Kuo A."/>
            <person name="LaButti K."/>
            <person name="Larrondo L.F."/>
            <person name="Lindquist E."/>
            <person name="Ling A."/>
            <person name="Lombard V."/>
            <person name="Lucas S."/>
            <person name="Lundell T."/>
            <person name="Martin R."/>
            <person name="McLaughlin D.J."/>
            <person name="Morgenstern I."/>
            <person name="Morin E."/>
            <person name="Murat C."/>
            <person name="Nagy L.G."/>
            <person name="Nolan M."/>
            <person name="Ohm R.A."/>
            <person name="Patyshakuliyeva A."/>
            <person name="Rokas A."/>
            <person name="Ruiz-Duenas F.J."/>
            <person name="Sabat G."/>
            <person name="Salamov A."/>
            <person name="Samejima M."/>
            <person name="Schmutz J."/>
            <person name="Slot J.C."/>
            <person name="St John F."/>
            <person name="Stenlid J."/>
            <person name="Sun H."/>
            <person name="Sun S."/>
            <person name="Syed K."/>
            <person name="Tsang A."/>
            <person name="Wiebenga A."/>
            <person name="Young D."/>
            <person name="Pisabarro A."/>
            <person name="Eastwood D.C."/>
            <person name="Martin F."/>
            <person name="Cullen D."/>
            <person name="Grigoriev I.V."/>
            <person name="Hibbett D.S."/>
        </authorList>
    </citation>
    <scope>NUCLEOTIDE SEQUENCE [LARGE SCALE GENOMIC DNA]</scope>
    <source>
        <strain evidence="6 7">ATCC 11539</strain>
    </source>
</reference>
<keyword evidence="1" id="KW-0479">Metal-binding</keyword>
<dbReference type="KEGG" id="gtr:GLOTRDRAFT_115246"/>
<dbReference type="InterPro" id="IPR001965">
    <property type="entry name" value="Znf_PHD"/>
</dbReference>
<dbReference type="PROSITE" id="PS01359">
    <property type="entry name" value="ZF_PHD_1"/>
    <property type="match status" value="1"/>
</dbReference>
<dbReference type="AlphaFoldDB" id="S7RRG9"/>
<evidence type="ECO:0000256" key="3">
    <source>
        <dbReference type="ARBA" id="ARBA00022833"/>
    </source>
</evidence>
<feature type="region of interest" description="Disordered" evidence="4">
    <location>
        <begin position="1"/>
        <end position="109"/>
    </location>
</feature>
<feature type="domain" description="Zinc finger PHD-type" evidence="5">
    <location>
        <begin position="143"/>
        <end position="192"/>
    </location>
</feature>
<dbReference type="InterPro" id="IPR053051">
    <property type="entry name" value="HDAC_complex_subunit"/>
</dbReference>
<feature type="compositionally biased region" description="Basic residues" evidence="4">
    <location>
        <begin position="235"/>
        <end position="244"/>
    </location>
</feature>
<evidence type="ECO:0000256" key="4">
    <source>
        <dbReference type="SAM" id="MobiDB-lite"/>
    </source>
</evidence>